<gene>
    <name evidence="11" type="ORF">UFOPK2656_01060</name>
    <name evidence="12" type="ORF">UFOPK3099_01268</name>
    <name evidence="13" type="ORF">UFOPK3651_01564</name>
    <name evidence="14" type="ORF">UFOPK3931_02517</name>
    <name evidence="10" type="ORF">UFOPK4189_01449</name>
</gene>
<keyword evidence="4" id="KW-0548">Nucleotidyltransferase</keyword>
<keyword evidence="3" id="KW-0808">Transferase</keyword>
<evidence type="ECO:0000256" key="1">
    <source>
        <dbReference type="ARBA" id="ARBA00012417"/>
    </source>
</evidence>
<name>A0A6J6A7I3_9ZZZZ</name>
<sequence length="334" mass="35643">MQVCHSDNTMACYLITGDDESLMLSAIGDLVKKLVGDGDRTLMVDDFDGEAYELRAVVDSAQTPPFLTDKRVVVARGIGRFVADDVAPLVAYLSDPLPSTDLVLVAGGGRVPKSLTDALKAAAATTIATAPPSRGRERSGWFDEQIRAMGLKLDAQAVQLLTTWLGEDAGRLQGILETLHSTYGAGATLRRDEVAPFLGDAGGVPPWDLTDAIDRGDTTVSLQLLQRMMRAGERHPLQVMSILHSHYSKLLALDGVNARDETAAAAAMGIKPGFPARKALDQYRKLGGGAVTRSIGLLAQADLDLRGAKEWPEDLVMEVLVARLSKLGGATGRR</sequence>
<dbReference type="EC" id="2.7.7.7" evidence="1"/>
<dbReference type="EMBL" id="CAFAAV010000084">
    <property type="protein sequence ID" value="CAB4818906.1"/>
    <property type="molecule type" value="Genomic_DNA"/>
</dbReference>
<evidence type="ECO:0000256" key="6">
    <source>
        <dbReference type="ARBA" id="ARBA00022932"/>
    </source>
</evidence>
<organism evidence="10">
    <name type="scientific">freshwater metagenome</name>
    <dbReference type="NCBI Taxonomy" id="449393"/>
    <lineage>
        <taxon>unclassified sequences</taxon>
        <taxon>metagenomes</taxon>
        <taxon>ecological metagenomes</taxon>
    </lineage>
</organism>
<evidence type="ECO:0000313" key="14">
    <source>
        <dbReference type="EMBL" id="CAB5005841.1"/>
    </source>
</evidence>
<comment type="catalytic activity">
    <reaction evidence="8">
        <text>DNA(n) + a 2'-deoxyribonucleoside 5'-triphosphate = DNA(n+1) + diphosphate</text>
        <dbReference type="Rhea" id="RHEA:22508"/>
        <dbReference type="Rhea" id="RHEA-COMP:17339"/>
        <dbReference type="Rhea" id="RHEA-COMP:17340"/>
        <dbReference type="ChEBI" id="CHEBI:33019"/>
        <dbReference type="ChEBI" id="CHEBI:61560"/>
        <dbReference type="ChEBI" id="CHEBI:173112"/>
        <dbReference type="EC" id="2.7.7.7"/>
    </reaction>
</comment>
<keyword evidence="5" id="KW-0235">DNA replication</keyword>
<evidence type="ECO:0000256" key="7">
    <source>
        <dbReference type="ARBA" id="ARBA00034754"/>
    </source>
</evidence>
<evidence type="ECO:0000313" key="10">
    <source>
        <dbReference type="EMBL" id="CAB4363674.1"/>
    </source>
</evidence>
<dbReference type="Gene3D" id="1.20.272.10">
    <property type="match status" value="1"/>
</dbReference>
<evidence type="ECO:0000256" key="2">
    <source>
        <dbReference type="ARBA" id="ARBA00017703"/>
    </source>
</evidence>
<dbReference type="InterPro" id="IPR027417">
    <property type="entry name" value="P-loop_NTPase"/>
</dbReference>
<proteinExistence type="inferred from homology"/>
<dbReference type="GO" id="GO:0003677">
    <property type="term" value="F:DNA binding"/>
    <property type="evidence" value="ECO:0007669"/>
    <property type="project" value="InterPro"/>
</dbReference>
<dbReference type="GO" id="GO:0003887">
    <property type="term" value="F:DNA-directed DNA polymerase activity"/>
    <property type="evidence" value="ECO:0007669"/>
    <property type="project" value="UniProtKB-KW"/>
</dbReference>
<dbReference type="SUPFAM" id="SSF48019">
    <property type="entry name" value="post-AAA+ oligomerization domain-like"/>
    <property type="match status" value="1"/>
</dbReference>
<dbReference type="GO" id="GO:0006261">
    <property type="term" value="P:DNA-templated DNA replication"/>
    <property type="evidence" value="ECO:0007669"/>
    <property type="project" value="TreeGrafter"/>
</dbReference>
<protein>
    <recommendedName>
        <fullName evidence="2">DNA polymerase III subunit delta</fullName>
        <ecNumber evidence="1">2.7.7.7</ecNumber>
    </recommendedName>
</protein>
<dbReference type="Pfam" id="PF06144">
    <property type="entry name" value="DNA_pol3_delta"/>
    <property type="match status" value="1"/>
</dbReference>
<comment type="similarity">
    <text evidence="7">Belongs to the DNA polymerase HolA subunit family.</text>
</comment>
<feature type="domain" description="DNA polymerase III delta N-terminal" evidence="9">
    <location>
        <begin position="13"/>
        <end position="121"/>
    </location>
</feature>
<dbReference type="InterPro" id="IPR010372">
    <property type="entry name" value="DNA_pol3_delta_N"/>
</dbReference>
<dbReference type="EMBL" id="CAEZYF010000005">
    <property type="protein sequence ID" value="CAB4717314.1"/>
    <property type="molecule type" value="Genomic_DNA"/>
</dbReference>
<accession>A0A6J6A7I3</accession>
<dbReference type="EMBL" id="CAFBMT010000007">
    <property type="protein sequence ID" value="CAB4932259.1"/>
    <property type="molecule type" value="Genomic_DNA"/>
</dbReference>
<dbReference type="PANTHER" id="PTHR34388:SF1">
    <property type="entry name" value="DNA POLYMERASE III SUBUNIT DELTA"/>
    <property type="match status" value="1"/>
</dbReference>
<dbReference type="PANTHER" id="PTHR34388">
    <property type="entry name" value="DNA POLYMERASE III SUBUNIT DELTA"/>
    <property type="match status" value="1"/>
</dbReference>
<evidence type="ECO:0000256" key="3">
    <source>
        <dbReference type="ARBA" id="ARBA00022679"/>
    </source>
</evidence>
<evidence type="ECO:0000313" key="11">
    <source>
        <dbReference type="EMBL" id="CAB4717314.1"/>
    </source>
</evidence>
<dbReference type="EMBL" id="CAESGF010000007">
    <property type="protein sequence ID" value="CAB4363674.1"/>
    <property type="molecule type" value="Genomic_DNA"/>
</dbReference>
<dbReference type="InterPro" id="IPR005790">
    <property type="entry name" value="DNA_polIII_delta"/>
</dbReference>
<dbReference type="Gene3D" id="3.40.50.300">
    <property type="entry name" value="P-loop containing nucleotide triphosphate hydrolases"/>
    <property type="match status" value="1"/>
</dbReference>
<dbReference type="AlphaFoldDB" id="A0A6J6A7I3"/>
<dbReference type="EMBL" id="CAFBOL010000089">
    <property type="protein sequence ID" value="CAB5005841.1"/>
    <property type="molecule type" value="Genomic_DNA"/>
</dbReference>
<evidence type="ECO:0000256" key="4">
    <source>
        <dbReference type="ARBA" id="ARBA00022695"/>
    </source>
</evidence>
<evidence type="ECO:0000256" key="5">
    <source>
        <dbReference type="ARBA" id="ARBA00022705"/>
    </source>
</evidence>
<reference evidence="10" key="1">
    <citation type="submission" date="2020-05" db="EMBL/GenBank/DDBJ databases">
        <authorList>
            <person name="Chiriac C."/>
            <person name="Salcher M."/>
            <person name="Ghai R."/>
            <person name="Kavagutti S V."/>
        </authorList>
    </citation>
    <scope>NUCLEOTIDE SEQUENCE</scope>
</reference>
<evidence type="ECO:0000313" key="13">
    <source>
        <dbReference type="EMBL" id="CAB4932259.1"/>
    </source>
</evidence>
<dbReference type="SUPFAM" id="SSF52540">
    <property type="entry name" value="P-loop containing nucleoside triphosphate hydrolases"/>
    <property type="match status" value="1"/>
</dbReference>
<keyword evidence="6" id="KW-0239">DNA-directed DNA polymerase</keyword>
<evidence type="ECO:0000256" key="8">
    <source>
        <dbReference type="ARBA" id="ARBA00049244"/>
    </source>
</evidence>
<dbReference type="GO" id="GO:0009360">
    <property type="term" value="C:DNA polymerase III complex"/>
    <property type="evidence" value="ECO:0007669"/>
    <property type="project" value="InterPro"/>
</dbReference>
<evidence type="ECO:0000313" key="12">
    <source>
        <dbReference type="EMBL" id="CAB4818906.1"/>
    </source>
</evidence>
<dbReference type="InterPro" id="IPR008921">
    <property type="entry name" value="DNA_pol3_clamp-load_cplx_C"/>
</dbReference>
<dbReference type="NCBIfam" id="TIGR01128">
    <property type="entry name" value="holA"/>
    <property type="match status" value="1"/>
</dbReference>
<evidence type="ECO:0000259" key="9">
    <source>
        <dbReference type="Pfam" id="PF06144"/>
    </source>
</evidence>